<protein>
    <submittedName>
        <fullName evidence="1">Uncharacterized protein</fullName>
    </submittedName>
</protein>
<evidence type="ECO:0000313" key="1">
    <source>
        <dbReference type="EMBL" id="KAE9545431.1"/>
    </source>
</evidence>
<evidence type="ECO:0000313" key="2">
    <source>
        <dbReference type="Proteomes" id="UP000475862"/>
    </source>
</evidence>
<reference evidence="1 2" key="1">
    <citation type="submission" date="2019-08" db="EMBL/GenBank/DDBJ databases">
        <title>The genome of the soybean aphid Biotype 1, its phylome, world population structure and adaptation to the North American continent.</title>
        <authorList>
            <person name="Giordano R."/>
            <person name="Donthu R.K."/>
            <person name="Hernandez A.G."/>
            <person name="Wright C.L."/>
            <person name="Zimin A.V."/>
        </authorList>
    </citation>
    <scope>NUCLEOTIDE SEQUENCE [LARGE SCALE GENOMIC DNA]</scope>
    <source>
        <tissue evidence="1">Whole aphids</tissue>
    </source>
</reference>
<sequence length="178" mass="20765">MNSTIHLLARDRFSNVNGDLKRNSNGCKWDERTHASPILCLHIYNIKVQSPKLQWRNCECLERFPKTKLWKGKLDTIGHTSIMNLLTKFFVTRHTKFTLSRTKSCRQDQKLIQHIIIDRLAIYCDAMHVGLQQHFDLEQLTRNESFKVVLSELKATESNYGLSSSERRVEKGIAVFVF</sequence>
<organism evidence="1 2">
    <name type="scientific">Aphis glycines</name>
    <name type="common">Soybean aphid</name>
    <dbReference type="NCBI Taxonomy" id="307491"/>
    <lineage>
        <taxon>Eukaryota</taxon>
        <taxon>Metazoa</taxon>
        <taxon>Ecdysozoa</taxon>
        <taxon>Arthropoda</taxon>
        <taxon>Hexapoda</taxon>
        <taxon>Insecta</taxon>
        <taxon>Pterygota</taxon>
        <taxon>Neoptera</taxon>
        <taxon>Paraneoptera</taxon>
        <taxon>Hemiptera</taxon>
        <taxon>Sternorrhyncha</taxon>
        <taxon>Aphidomorpha</taxon>
        <taxon>Aphidoidea</taxon>
        <taxon>Aphididae</taxon>
        <taxon>Aphidini</taxon>
        <taxon>Aphis</taxon>
        <taxon>Aphis</taxon>
    </lineage>
</organism>
<comment type="caution">
    <text evidence="1">The sequence shown here is derived from an EMBL/GenBank/DDBJ whole genome shotgun (WGS) entry which is preliminary data.</text>
</comment>
<dbReference type="EMBL" id="VYZN01000001">
    <property type="protein sequence ID" value="KAE9545431.1"/>
    <property type="molecule type" value="Genomic_DNA"/>
</dbReference>
<proteinExistence type="predicted"/>
<gene>
    <name evidence="1" type="ORF">AGLY_000974</name>
</gene>
<keyword evidence="2" id="KW-1185">Reference proteome</keyword>
<dbReference type="Proteomes" id="UP000475862">
    <property type="component" value="Unassembled WGS sequence"/>
</dbReference>
<dbReference type="AlphaFoldDB" id="A0A6G0U8H6"/>
<accession>A0A6G0U8H6</accession>
<name>A0A6G0U8H6_APHGL</name>